<evidence type="ECO:0000313" key="3">
    <source>
        <dbReference type="Proteomes" id="UP000187209"/>
    </source>
</evidence>
<comment type="caution">
    <text evidence="2">The sequence shown here is derived from an EMBL/GenBank/DDBJ whole genome shotgun (WGS) entry which is preliminary data.</text>
</comment>
<sequence>MDSVLSIRIDSPARNVRSSCIQRAEAKNIVYERPSSVRFMYMNIRNKSYVVAPSTKIVSHSSSTSENVGPGKYNVSSHSRGPSYEFSKVPRFEKNTAYDYLTHVSSFGRIKLTEKIEHNKDLSRLTPKQQVQRRQKNSQLSQIKAEIIKIAHTNILKHKKEVHETKIKEKYKRIEYKQKLGEIKEIKKTWITLKSAFGMIFVLKTFTENKKNLRIRIFSMLKKFQQIARCIGKMRLILKGFRKNRAMKILILLFVPYMNIWLKNRRKKYENLVALNIEKILSCSMLFNAIAKWHKTILTIQRFMKKYLVMKKILHDKLLNMWNESEAVILKKKLTKTKKRTMKGKIRVKKNIGISTIPEDIKRYYITKLICTKLGDYLEEMKKYSEECKAIDEANKQQEFEILIMNQEKIPYPPRPVKPRVLPLMTRDNFSEMIIVAERERNHWGTVIHAINLKLQVSYILKTQLDTE</sequence>
<evidence type="ECO:0000256" key="1">
    <source>
        <dbReference type="SAM" id="MobiDB-lite"/>
    </source>
</evidence>
<organism evidence="2 3">
    <name type="scientific">Stentor coeruleus</name>
    <dbReference type="NCBI Taxonomy" id="5963"/>
    <lineage>
        <taxon>Eukaryota</taxon>
        <taxon>Sar</taxon>
        <taxon>Alveolata</taxon>
        <taxon>Ciliophora</taxon>
        <taxon>Postciliodesmatophora</taxon>
        <taxon>Heterotrichea</taxon>
        <taxon>Heterotrichida</taxon>
        <taxon>Stentoridae</taxon>
        <taxon>Stentor</taxon>
    </lineage>
</organism>
<keyword evidence="3" id="KW-1185">Reference proteome</keyword>
<reference evidence="2 3" key="1">
    <citation type="submission" date="2016-11" db="EMBL/GenBank/DDBJ databases">
        <title>The macronuclear genome of Stentor coeruleus: a giant cell with tiny introns.</title>
        <authorList>
            <person name="Slabodnick M."/>
            <person name="Ruby J.G."/>
            <person name="Reiff S.B."/>
            <person name="Swart E.C."/>
            <person name="Gosai S."/>
            <person name="Prabakaran S."/>
            <person name="Witkowska E."/>
            <person name="Larue G.E."/>
            <person name="Fisher S."/>
            <person name="Freeman R.M."/>
            <person name="Gunawardena J."/>
            <person name="Chu W."/>
            <person name="Stover N.A."/>
            <person name="Gregory B.D."/>
            <person name="Nowacki M."/>
            <person name="Derisi J."/>
            <person name="Roy S.W."/>
            <person name="Marshall W.F."/>
            <person name="Sood P."/>
        </authorList>
    </citation>
    <scope>NUCLEOTIDE SEQUENCE [LARGE SCALE GENOMIC DNA]</scope>
    <source>
        <strain evidence="2">WM001</strain>
    </source>
</reference>
<dbReference type="EMBL" id="MPUH01000097">
    <property type="protein sequence ID" value="OMJ90697.1"/>
    <property type="molecule type" value="Genomic_DNA"/>
</dbReference>
<dbReference type="Proteomes" id="UP000187209">
    <property type="component" value="Unassembled WGS sequence"/>
</dbReference>
<dbReference type="OrthoDB" id="327393at2759"/>
<accession>A0A1R2CNX0</accession>
<protein>
    <submittedName>
        <fullName evidence="2">Uncharacterized protein</fullName>
    </submittedName>
</protein>
<gene>
    <name evidence="2" type="ORF">SteCoe_6871</name>
</gene>
<feature type="region of interest" description="Disordered" evidence="1">
    <location>
        <begin position="60"/>
        <end position="80"/>
    </location>
</feature>
<proteinExistence type="predicted"/>
<name>A0A1R2CNX0_9CILI</name>
<evidence type="ECO:0000313" key="2">
    <source>
        <dbReference type="EMBL" id="OMJ90697.1"/>
    </source>
</evidence>
<dbReference type="AlphaFoldDB" id="A0A1R2CNX0"/>